<dbReference type="EMBL" id="KN819341">
    <property type="protein sequence ID" value="KIJ14661.1"/>
    <property type="molecule type" value="Genomic_DNA"/>
</dbReference>
<accession>A0A0C9U6D8</accession>
<reference evidence="1 2" key="1">
    <citation type="submission" date="2014-06" db="EMBL/GenBank/DDBJ databases">
        <authorList>
            <consortium name="DOE Joint Genome Institute"/>
            <person name="Kuo A."/>
            <person name="Kohler A."/>
            <person name="Nagy L.G."/>
            <person name="Floudas D."/>
            <person name="Copeland A."/>
            <person name="Barry K.W."/>
            <person name="Cichocki N."/>
            <person name="Veneault-Fourrey C."/>
            <person name="LaButti K."/>
            <person name="Lindquist E.A."/>
            <person name="Lipzen A."/>
            <person name="Lundell T."/>
            <person name="Morin E."/>
            <person name="Murat C."/>
            <person name="Sun H."/>
            <person name="Tunlid A."/>
            <person name="Henrissat B."/>
            <person name="Grigoriev I.V."/>
            <person name="Hibbett D.S."/>
            <person name="Martin F."/>
            <person name="Nordberg H.P."/>
            <person name="Cantor M.N."/>
            <person name="Hua S.X."/>
        </authorList>
    </citation>
    <scope>NUCLEOTIDE SEQUENCE [LARGE SCALE GENOMIC DNA]</scope>
    <source>
        <strain evidence="1 2">ATCC 200175</strain>
    </source>
</reference>
<dbReference type="Proteomes" id="UP000053647">
    <property type="component" value="Unassembled WGS sequence"/>
</dbReference>
<dbReference type="AlphaFoldDB" id="A0A0C9U6D8"/>
<gene>
    <name evidence="1" type="ORF">PAXINDRAFT_12491</name>
</gene>
<evidence type="ECO:0000313" key="1">
    <source>
        <dbReference type="EMBL" id="KIJ14661.1"/>
    </source>
</evidence>
<dbReference type="HOGENOM" id="CLU_199234_0_0_1"/>
<dbReference type="OrthoDB" id="10424632at2759"/>
<evidence type="ECO:0000313" key="2">
    <source>
        <dbReference type="Proteomes" id="UP000053647"/>
    </source>
</evidence>
<protein>
    <submittedName>
        <fullName evidence="1">Unplaced genomic scaffold PAXINscaffold_19, whole genome shotgun sequence</fullName>
    </submittedName>
</protein>
<sequence length="76" mass="8556">MSDSNVTGATATMLCTKLDSLNIALSLPDARYQKNKKKIKISVDDKVEWSHKWTDTFAPPMGQVLYVWHATMPRSS</sequence>
<name>A0A0C9U6D8_PAXIN</name>
<organism evidence="1 2">
    <name type="scientific">Paxillus involutus ATCC 200175</name>
    <dbReference type="NCBI Taxonomy" id="664439"/>
    <lineage>
        <taxon>Eukaryota</taxon>
        <taxon>Fungi</taxon>
        <taxon>Dikarya</taxon>
        <taxon>Basidiomycota</taxon>
        <taxon>Agaricomycotina</taxon>
        <taxon>Agaricomycetes</taxon>
        <taxon>Agaricomycetidae</taxon>
        <taxon>Boletales</taxon>
        <taxon>Paxilineae</taxon>
        <taxon>Paxillaceae</taxon>
        <taxon>Paxillus</taxon>
    </lineage>
</organism>
<keyword evidence="2" id="KW-1185">Reference proteome</keyword>
<reference evidence="2" key="2">
    <citation type="submission" date="2015-01" db="EMBL/GenBank/DDBJ databases">
        <title>Evolutionary Origins and Diversification of the Mycorrhizal Mutualists.</title>
        <authorList>
            <consortium name="DOE Joint Genome Institute"/>
            <consortium name="Mycorrhizal Genomics Consortium"/>
            <person name="Kohler A."/>
            <person name="Kuo A."/>
            <person name="Nagy L.G."/>
            <person name="Floudas D."/>
            <person name="Copeland A."/>
            <person name="Barry K.W."/>
            <person name="Cichocki N."/>
            <person name="Veneault-Fourrey C."/>
            <person name="LaButti K."/>
            <person name="Lindquist E.A."/>
            <person name="Lipzen A."/>
            <person name="Lundell T."/>
            <person name="Morin E."/>
            <person name="Murat C."/>
            <person name="Riley R."/>
            <person name="Ohm R."/>
            <person name="Sun H."/>
            <person name="Tunlid A."/>
            <person name="Henrissat B."/>
            <person name="Grigoriev I.V."/>
            <person name="Hibbett D.S."/>
            <person name="Martin F."/>
        </authorList>
    </citation>
    <scope>NUCLEOTIDE SEQUENCE [LARGE SCALE GENOMIC DNA]</scope>
    <source>
        <strain evidence="2">ATCC 200175</strain>
    </source>
</reference>
<proteinExistence type="predicted"/>